<protein>
    <recommendedName>
        <fullName evidence="1">HNH nuclease domain-containing protein</fullName>
    </recommendedName>
</protein>
<proteinExistence type="predicted"/>
<name>A0A6M6E330_PRIMG</name>
<organism evidence="2 3">
    <name type="scientific">Priestia megaterium</name>
    <name type="common">Bacillus megaterium</name>
    <dbReference type="NCBI Taxonomy" id="1404"/>
    <lineage>
        <taxon>Bacteria</taxon>
        <taxon>Bacillati</taxon>
        <taxon>Bacillota</taxon>
        <taxon>Bacilli</taxon>
        <taxon>Bacillales</taxon>
        <taxon>Bacillaceae</taxon>
        <taxon>Priestia</taxon>
    </lineage>
</organism>
<evidence type="ECO:0000259" key="1">
    <source>
        <dbReference type="Pfam" id="PF13391"/>
    </source>
</evidence>
<sequence length="316" mass="37640">MKLSREEFIKTFCRKRNYIRYGSIVLDSDEEYKLFIKKYGEPDKDAAYCDKKQIRENVSEFRIEKIGRMNIPKKDFIKMYKGDPRSALEIFYQFPVPDYDNSFYMITTVLNNYNGALEFLYEIFMGDKSKHRYKAENRTIDKFDSSLIYRMLEKKNGVNEKSERNNKSIKKDKNITTFSSRNKETIKYSGVKFFRDLALASTLKNLYQCQCQVCNIQINTPNGLRIQAHHIQPYNDVHKGDDCWSNMLVVCPNCHLQFDELYFAIEPNTLTIHCFDETNVFHGTKIKLQPEHQLEYKYLEYAWSRFLEMKLVVIEN</sequence>
<reference evidence="2 3" key="1">
    <citation type="submission" date="2019-10" db="EMBL/GenBank/DDBJ databases">
        <title>Complete genome sequences for adaption low water activity.</title>
        <authorList>
            <person name="Zhao L."/>
            <person name="Zhong J."/>
        </authorList>
    </citation>
    <scope>NUCLEOTIDE SEQUENCE [LARGE SCALE GENOMIC DNA]</scope>
    <source>
        <strain evidence="2 3">FDU301</strain>
        <plasmid evidence="3">pfdu301a</plasmid>
    </source>
</reference>
<dbReference type="CDD" id="cd00085">
    <property type="entry name" value="HNHc"/>
    <property type="match status" value="1"/>
</dbReference>
<keyword evidence="2" id="KW-0614">Plasmid</keyword>
<evidence type="ECO:0000313" key="2">
    <source>
        <dbReference type="EMBL" id="QJX80064.1"/>
    </source>
</evidence>
<gene>
    <name evidence="2" type="ORF">FDZ14_28625</name>
</gene>
<dbReference type="AlphaFoldDB" id="A0A6M6E330"/>
<dbReference type="Proteomes" id="UP000501076">
    <property type="component" value="Plasmid pFDU301A"/>
</dbReference>
<dbReference type="InterPro" id="IPR003615">
    <property type="entry name" value="HNH_nuc"/>
</dbReference>
<geneLocation type="plasmid" evidence="3">
    <name>pfdu301a</name>
</geneLocation>
<dbReference type="Pfam" id="PF13391">
    <property type="entry name" value="HNH_2"/>
    <property type="match status" value="1"/>
</dbReference>
<feature type="domain" description="HNH nuclease" evidence="1">
    <location>
        <begin position="211"/>
        <end position="266"/>
    </location>
</feature>
<dbReference type="EMBL" id="CP045273">
    <property type="protein sequence ID" value="QJX80064.1"/>
    <property type="molecule type" value="Genomic_DNA"/>
</dbReference>
<accession>A0A6M6E330</accession>
<evidence type="ECO:0000313" key="3">
    <source>
        <dbReference type="Proteomes" id="UP000501076"/>
    </source>
</evidence>
<dbReference type="RefSeq" id="WP_171778047.1">
    <property type="nucleotide sequence ID" value="NZ_CP045273.1"/>
</dbReference>